<evidence type="ECO:0000313" key="2">
    <source>
        <dbReference type="EMBL" id="RLV48487.1"/>
    </source>
</evidence>
<comment type="caution">
    <text evidence="2">The sequence shown here is derived from an EMBL/GenBank/DDBJ whole genome shotgun (WGS) entry which is preliminary data.</text>
</comment>
<sequence length="64" mass="7006">MVFWTIVVVVLLVAFALAFRSDRRRRGSRIDQSRISSAKDKAMREGTTIQPGTRGMPPGPGGGF</sequence>
<reference evidence="2 3" key="1">
    <citation type="submission" date="2018-10" db="EMBL/GenBank/DDBJ databases">
        <title>Marmoricola sp. 4Q3S-7 whole genome shotgun sequence.</title>
        <authorList>
            <person name="Li F."/>
        </authorList>
    </citation>
    <scope>NUCLEOTIDE SEQUENCE [LARGE SCALE GENOMIC DNA]</scope>
    <source>
        <strain evidence="2 3">4Q3S-7</strain>
    </source>
</reference>
<dbReference type="EMBL" id="RDBE01000009">
    <property type="protein sequence ID" value="RLV48487.1"/>
    <property type="molecule type" value="Genomic_DNA"/>
</dbReference>
<evidence type="ECO:0000256" key="1">
    <source>
        <dbReference type="SAM" id="MobiDB-lite"/>
    </source>
</evidence>
<gene>
    <name evidence="2" type="ORF">D9V37_13980</name>
</gene>
<feature type="region of interest" description="Disordered" evidence="1">
    <location>
        <begin position="23"/>
        <end position="64"/>
    </location>
</feature>
<name>A0A3L8P0P1_9ACTN</name>
<protein>
    <submittedName>
        <fullName evidence="2">Uncharacterized protein</fullName>
    </submittedName>
</protein>
<organism evidence="2 3">
    <name type="scientific">Nocardioides mangrovicus</name>
    <dbReference type="NCBI Taxonomy" id="2478913"/>
    <lineage>
        <taxon>Bacteria</taxon>
        <taxon>Bacillati</taxon>
        <taxon>Actinomycetota</taxon>
        <taxon>Actinomycetes</taxon>
        <taxon>Propionibacteriales</taxon>
        <taxon>Nocardioidaceae</taxon>
        <taxon>Nocardioides</taxon>
    </lineage>
</organism>
<proteinExistence type="predicted"/>
<evidence type="ECO:0000313" key="3">
    <source>
        <dbReference type="Proteomes" id="UP000281708"/>
    </source>
</evidence>
<keyword evidence="3" id="KW-1185">Reference proteome</keyword>
<dbReference type="AlphaFoldDB" id="A0A3L8P0P1"/>
<accession>A0A3L8P0P1</accession>
<dbReference type="RefSeq" id="WP_121806809.1">
    <property type="nucleotide sequence ID" value="NZ_RDBE01000009.1"/>
</dbReference>
<dbReference type="Proteomes" id="UP000281708">
    <property type="component" value="Unassembled WGS sequence"/>
</dbReference>
<feature type="compositionally biased region" description="Basic and acidic residues" evidence="1">
    <location>
        <begin position="28"/>
        <end position="44"/>
    </location>
</feature>